<keyword evidence="2" id="KW-1185">Reference proteome</keyword>
<proteinExistence type="predicted"/>
<evidence type="ECO:0000313" key="2">
    <source>
        <dbReference type="Proteomes" id="UP000246058"/>
    </source>
</evidence>
<gene>
    <name evidence="1" type="ORF">DK427_13400</name>
</gene>
<dbReference type="EMBL" id="CP029551">
    <property type="protein sequence ID" value="AWN36605.1"/>
    <property type="molecule type" value="Genomic_DNA"/>
</dbReference>
<organism evidence="1 2">
    <name type="scientific">Methylobacterium radiodurans</name>
    <dbReference type="NCBI Taxonomy" id="2202828"/>
    <lineage>
        <taxon>Bacteria</taxon>
        <taxon>Pseudomonadati</taxon>
        <taxon>Pseudomonadota</taxon>
        <taxon>Alphaproteobacteria</taxon>
        <taxon>Hyphomicrobiales</taxon>
        <taxon>Methylobacteriaceae</taxon>
        <taxon>Methylobacterium</taxon>
    </lineage>
</organism>
<reference evidence="1 2" key="1">
    <citation type="submission" date="2018-05" db="EMBL/GenBank/DDBJ databases">
        <title>Complete Genome Sequence of Methylobacterium sp. 17Sr1-43.</title>
        <authorList>
            <person name="Srinivasan S."/>
        </authorList>
    </citation>
    <scope>NUCLEOTIDE SEQUENCE [LARGE SCALE GENOMIC DNA]</scope>
    <source>
        <strain evidence="1 2">17Sr1-43</strain>
    </source>
</reference>
<sequence>MSLPKDCADHLRARYRLLTGNKLGSSHAHELVAAFFGYKTAAALRAETRFPLSDIGKAEILIPDLRLMDERVGTLRGLPADLPGVEDLTSELCDFLASQGHFDGRFWRSRHLSDDVNAFVQDDPMMIEGGLDGEIASTNAYFDELYIEEYDFKPSDDALVATLTGSLNGENDQDRAFHGDKIVFTTVMTFERVAGRIAYMEPELETDGKVDDSMYYDEDFA</sequence>
<dbReference type="OrthoDB" id="1235060at2"/>
<dbReference type="RefSeq" id="WP_109951701.1">
    <property type="nucleotide sequence ID" value="NZ_CP029551.1"/>
</dbReference>
<name>A0A2U8VSF7_9HYPH</name>
<dbReference type="AlphaFoldDB" id="A0A2U8VSF7"/>
<evidence type="ECO:0000313" key="1">
    <source>
        <dbReference type="EMBL" id="AWN36605.1"/>
    </source>
</evidence>
<dbReference type="Proteomes" id="UP000246058">
    <property type="component" value="Chromosome"/>
</dbReference>
<accession>A0A2U8VSF7</accession>
<protein>
    <submittedName>
        <fullName evidence="1">Uncharacterized protein</fullName>
    </submittedName>
</protein>
<dbReference type="KEGG" id="meti:DK427_13400"/>